<proteinExistence type="predicted"/>
<gene>
    <name evidence="1" type="ordered locus">Cpin_4658</name>
</gene>
<evidence type="ECO:0000313" key="1">
    <source>
        <dbReference type="EMBL" id="ACU62096.1"/>
    </source>
</evidence>
<protein>
    <recommendedName>
        <fullName evidence="3">Type II toxin-antitoxin system RelE/ParE family toxin</fullName>
    </recommendedName>
</protein>
<dbReference type="EMBL" id="CP001699">
    <property type="protein sequence ID" value="ACU62096.1"/>
    <property type="molecule type" value="Genomic_DNA"/>
</dbReference>
<evidence type="ECO:0000313" key="2">
    <source>
        <dbReference type="Proteomes" id="UP000002215"/>
    </source>
</evidence>
<dbReference type="AlphaFoldDB" id="A0A979G7B1"/>
<dbReference type="KEGG" id="cpi:Cpin_4658"/>
<accession>A0A979G7B1</accession>
<dbReference type="Proteomes" id="UP000002215">
    <property type="component" value="Chromosome"/>
</dbReference>
<organism evidence="1 2">
    <name type="scientific">Chitinophaga pinensis (strain ATCC 43595 / DSM 2588 / LMG 13176 / NBRC 15968 / NCIMB 11800 / UQM 2034)</name>
    <dbReference type="NCBI Taxonomy" id="485918"/>
    <lineage>
        <taxon>Bacteria</taxon>
        <taxon>Pseudomonadati</taxon>
        <taxon>Bacteroidota</taxon>
        <taxon>Chitinophagia</taxon>
        <taxon>Chitinophagales</taxon>
        <taxon>Chitinophagaceae</taxon>
        <taxon>Chitinophaga</taxon>
    </lineage>
</organism>
<dbReference type="Gene3D" id="3.30.2310.20">
    <property type="entry name" value="RelE-like"/>
    <property type="match status" value="1"/>
</dbReference>
<name>A0A979G7B1_CHIPD</name>
<evidence type="ECO:0008006" key="3">
    <source>
        <dbReference type="Google" id="ProtNLM"/>
    </source>
</evidence>
<reference evidence="2" key="1">
    <citation type="submission" date="2009-08" db="EMBL/GenBank/DDBJ databases">
        <title>The complete genome of Chitinophaga pinensis DSM 2588.</title>
        <authorList>
            <consortium name="US DOE Joint Genome Institute (JGI-PGF)"/>
            <person name="Lucas S."/>
            <person name="Copeland A."/>
            <person name="Lapidus A."/>
            <person name="Glavina del Rio T."/>
            <person name="Dalin E."/>
            <person name="Tice H."/>
            <person name="Bruce D."/>
            <person name="Goodwin L."/>
            <person name="Pitluck S."/>
            <person name="Kyrpides N."/>
            <person name="Mavromatis K."/>
            <person name="Ivanova N."/>
            <person name="Mikhailova N."/>
            <person name="Sims D."/>
            <person name="Meinche L."/>
            <person name="Brettin T."/>
            <person name="Detter J.C."/>
            <person name="Han C."/>
            <person name="Larimer F."/>
            <person name="Land M."/>
            <person name="Hauser L."/>
            <person name="Markowitz V."/>
            <person name="Cheng J.-F."/>
            <person name="Hugenholtz P."/>
            <person name="Woyke T."/>
            <person name="Wu D."/>
            <person name="Spring S."/>
            <person name="Klenk H.-P."/>
            <person name="Eisen J.A."/>
        </authorList>
    </citation>
    <scope>NUCLEOTIDE SEQUENCE [LARGE SCALE GENOMIC DNA]</scope>
    <source>
        <strain evidence="2">ATCC 43595 / DSM 2588 / LMG 13176 / NBRC 15968 / NCIMB 11800 / UQM 2034</strain>
    </source>
</reference>
<sequence>MYKIKIYADVRVDIRNAAAWYENQSEGLGSRFKKQAKAQIQTLGKNALLYAHRYQDVRCMLLKDFPFMVHYWIDAENDQVHVYGFYHTSLSPASWNRGSK</sequence>
<dbReference type="InterPro" id="IPR035093">
    <property type="entry name" value="RelE/ParE_toxin_dom_sf"/>
</dbReference>
<reference evidence="1 2" key="2">
    <citation type="journal article" date="2010" name="Stand. Genomic Sci.">
        <title>Complete genome sequence of Chitinophaga pinensis type strain (UQM 2034).</title>
        <authorList>
            <person name="Glavina Del Rio T."/>
            <person name="Abt B."/>
            <person name="Spring S."/>
            <person name="Lapidus A."/>
            <person name="Nolan M."/>
            <person name="Tice H."/>
            <person name="Copeland A."/>
            <person name="Cheng J.F."/>
            <person name="Chen F."/>
            <person name="Bruce D."/>
            <person name="Goodwin L."/>
            <person name="Pitluck S."/>
            <person name="Ivanova N."/>
            <person name="Mavromatis K."/>
            <person name="Mikhailova N."/>
            <person name="Pati A."/>
            <person name="Chen A."/>
            <person name="Palaniappan K."/>
            <person name="Land M."/>
            <person name="Hauser L."/>
            <person name="Chang Y.J."/>
            <person name="Jeffries C.D."/>
            <person name="Chain P."/>
            <person name="Saunders E."/>
            <person name="Detter J.C."/>
            <person name="Brettin T."/>
            <person name="Rohde M."/>
            <person name="Goker M."/>
            <person name="Bristow J."/>
            <person name="Eisen J.A."/>
            <person name="Markowitz V."/>
            <person name="Hugenholtz P."/>
            <person name="Kyrpides N.C."/>
            <person name="Klenk H.P."/>
            <person name="Lucas S."/>
        </authorList>
    </citation>
    <scope>NUCLEOTIDE SEQUENCE [LARGE SCALE GENOMIC DNA]</scope>
    <source>
        <strain evidence="2">ATCC 43595 / DSM 2588 / LMG 13176 / NBRC 15968 / NCIMB 11800 / UQM 2034</strain>
    </source>
</reference>